<comment type="pathway">
    <text evidence="1 6">Pyrimidine metabolism; UMP biosynthesis via de novo pathway; UMP from orotate: step 1/2.</text>
</comment>
<comment type="function">
    <text evidence="6">Catalyzes the transfer of a ribosyl phosphate group from 5-phosphoribose 1-diphosphate to orotate, leading to the formation of orotidine monophosphate (OMP).</text>
</comment>
<keyword evidence="6" id="KW-0460">Magnesium</keyword>
<gene>
    <name evidence="6" type="primary">pyrE</name>
    <name evidence="8" type="ORF">CO030_02500</name>
</gene>
<dbReference type="CDD" id="cd06223">
    <property type="entry name" value="PRTases_typeI"/>
    <property type="match status" value="1"/>
</dbReference>
<organism evidence="8 9">
    <name type="scientific">Candidatus Magasanikbacteria bacterium CG_4_9_14_0_2_um_filter_42_11</name>
    <dbReference type="NCBI Taxonomy" id="1974643"/>
    <lineage>
        <taxon>Bacteria</taxon>
        <taxon>Candidatus Magasanikiibacteriota</taxon>
    </lineage>
</organism>
<protein>
    <recommendedName>
        <fullName evidence="2 6">Orotate phosphoribosyltransferase</fullName>
        <shortName evidence="6">OPRT</shortName>
        <shortName evidence="6">OPRTase</shortName>
        <ecNumber evidence="2 6">2.4.2.10</ecNumber>
    </recommendedName>
</protein>
<comment type="catalytic activity">
    <reaction evidence="6">
        <text>orotidine 5'-phosphate + diphosphate = orotate + 5-phospho-alpha-D-ribose 1-diphosphate</text>
        <dbReference type="Rhea" id="RHEA:10380"/>
        <dbReference type="ChEBI" id="CHEBI:30839"/>
        <dbReference type="ChEBI" id="CHEBI:33019"/>
        <dbReference type="ChEBI" id="CHEBI:57538"/>
        <dbReference type="ChEBI" id="CHEBI:58017"/>
        <dbReference type="EC" id="2.4.2.10"/>
    </reaction>
</comment>
<keyword evidence="3 6" id="KW-0328">Glycosyltransferase</keyword>
<dbReference type="InterPro" id="IPR000836">
    <property type="entry name" value="PRTase_dom"/>
</dbReference>
<feature type="binding site" description="in other chain" evidence="6">
    <location>
        <begin position="120"/>
        <end position="128"/>
    </location>
    <ligand>
        <name>5-phospho-alpha-D-ribose 1-diphosphate</name>
        <dbReference type="ChEBI" id="CHEBI:58017"/>
        <note>ligand shared between dimeric partners</note>
    </ligand>
</feature>
<dbReference type="Proteomes" id="UP000231456">
    <property type="component" value="Unassembled WGS sequence"/>
</dbReference>
<evidence type="ECO:0000313" key="8">
    <source>
        <dbReference type="EMBL" id="PJC52495.1"/>
    </source>
</evidence>
<dbReference type="GO" id="GO:0000287">
    <property type="term" value="F:magnesium ion binding"/>
    <property type="evidence" value="ECO:0007669"/>
    <property type="project" value="UniProtKB-UniRule"/>
</dbReference>
<dbReference type="GO" id="GO:0004588">
    <property type="term" value="F:orotate phosphoribosyltransferase activity"/>
    <property type="evidence" value="ECO:0007669"/>
    <property type="project" value="UniProtKB-UniRule"/>
</dbReference>
<dbReference type="UniPathway" id="UPA00070">
    <property type="reaction ID" value="UER00119"/>
</dbReference>
<dbReference type="EMBL" id="PFRH01000084">
    <property type="protein sequence ID" value="PJC52495.1"/>
    <property type="molecule type" value="Genomic_DNA"/>
</dbReference>
<keyword evidence="5 6" id="KW-0665">Pyrimidine biosynthesis</keyword>
<dbReference type="EC" id="2.4.2.10" evidence="2 6"/>
<proteinExistence type="inferred from homology"/>
<evidence type="ECO:0000256" key="3">
    <source>
        <dbReference type="ARBA" id="ARBA00022676"/>
    </source>
</evidence>
<comment type="caution">
    <text evidence="6">Lacks conserved residue(s) required for the propagation of feature annotation.</text>
</comment>
<name>A0A2M8F9T2_9BACT</name>
<evidence type="ECO:0000259" key="7">
    <source>
        <dbReference type="Pfam" id="PF00156"/>
    </source>
</evidence>
<dbReference type="PANTHER" id="PTHR19278:SF9">
    <property type="entry name" value="URIDINE 5'-MONOPHOSPHATE SYNTHASE"/>
    <property type="match status" value="1"/>
</dbReference>
<dbReference type="PANTHER" id="PTHR19278">
    <property type="entry name" value="OROTATE PHOSPHORIBOSYLTRANSFERASE"/>
    <property type="match status" value="1"/>
</dbReference>
<dbReference type="HAMAP" id="MF_01208">
    <property type="entry name" value="PyrE"/>
    <property type="match status" value="1"/>
</dbReference>
<comment type="subunit">
    <text evidence="6">Homodimer.</text>
</comment>
<comment type="caution">
    <text evidence="8">The sequence shown here is derived from an EMBL/GenBank/DDBJ whole genome shotgun (WGS) entry which is preliminary data.</text>
</comment>
<evidence type="ECO:0000256" key="4">
    <source>
        <dbReference type="ARBA" id="ARBA00022679"/>
    </source>
</evidence>
<comment type="similarity">
    <text evidence="6">Belongs to the purine/pyrimidine phosphoribosyltransferase family. PyrE subfamily.</text>
</comment>
<dbReference type="GO" id="GO:0044205">
    <property type="term" value="P:'de novo' UMP biosynthetic process"/>
    <property type="evidence" value="ECO:0007669"/>
    <property type="project" value="UniProtKB-UniRule"/>
</dbReference>
<feature type="binding site" evidence="6">
    <location>
        <position position="97"/>
    </location>
    <ligand>
        <name>5-phospho-alpha-D-ribose 1-diphosphate</name>
        <dbReference type="ChEBI" id="CHEBI:58017"/>
        <note>ligand shared between dimeric partners</note>
    </ligand>
</feature>
<dbReference type="Gene3D" id="3.40.50.2020">
    <property type="match status" value="1"/>
</dbReference>
<feature type="binding site" evidence="6">
    <location>
        <position position="124"/>
    </location>
    <ligand>
        <name>orotate</name>
        <dbReference type="ChEBI" id="CHEBI:30839"/>
    </ligand>
</feature>
<dbReference type="GO" id="GO:0019856">
    <property type="term" value="P:pyrimidine nucleobase biosynthetic process"/>
    <property type="evidence" value="ECO:0007669"/>
    <property type="project" value="TreeGrafter"/>
</dbReference>
<dbReference type="SUPFAM" id="SSF53271">
    <property type="entry name" value="PRTase-like"/>
    <property type="match status" value="1"/>
</dbReference>
<dbReference type="Pfam" id="PF00156">
    <property type="entry name" value="Pribosyltran"/>
    <property type="match status" value="1"/>
</dbReference>
<dbReference type="InterPro" id="IPR023031">
    <property type="entry name" value="OPRT"/>
</dbReference>
<evidence type="ECO:0000256" key="2">
    <source>
        <dbReference type="ARBA" id="ARBA00011971"/>
    </source>
</evidence>
<dbReference type="InterPro" id="IPR029057">
    <property type="entry name" value="PRTase-like"/>
</dbReference>
<accession>A0A2M8F9T2</accession>
<keyword evidence="4 6" id="KW-0808">Transferase</keyword>
<feature type="domain" description="Phosphoribosyltransferase" evidence="7">
    <location>
        <begin position="35"/>
        <end position="153"/>
    </location>
</feature>
<reference evidence="9" key="1">
    <citation type="submission" date="2017-09" db="EMBL/GenBank/DDBJ databases">
        <title>Depth-based differentiation of microbial function through sediment-hosted aquifers and enrichment of novel symbionts in the deep terrestrial subsurface.</title>
        <authorList>
            <person name="Probst A.J."/>
            <person name="Ladd B."/>
            <person name="Jarett J.K."/>
            <person name="Geller-Mcgrath D.E."/>
            <person name="Sieber C.M.K."/>
            <person name="Emerson J.B."/>
            <person name="Anantharaman K."/>
            <person name="Thomas B.C."/>
            <person name="Malmstrom R."/>
            <person name="Stieglmeier M."/>
            <person name="Klingl A."/>
            <person name="Woyke T."/>
            <person name="Ryan C.M."/>
            <person name="Banfield J.F."/>
        </authorList>
    </citation>
    <scope>NUCLEOTIDE SEQUENCE [LARGE SCALE GENOMIC DNA]</scope>
</reference>
<comment type="cofactor">
    <cofactor evidence="6">
        <name>Mg(2+)</name>
        <dbReference type="ChEBI" id="CHEBI:18420"/>
    </cofactor>
</comment>
<dbReference type="AlphaFoldDB" id="A0A2M8F9T2"/>
<evidence type="ECO:0000256" key="6">
    <source>
        <dbReference type="HAMAP-Rule" id="MF_01208"/>
    </source>
</evidence>
<sequence length="206" mass="22120">MIDILQTLKDVGAILDHDHFVGTSGLHFDTYINKDALYPHISSVSKVGRAFAEAHKELNIDIVAGPALGGIILSQWTTHHLCELKGKDILSIYAEKKDGDLKLTRGYDKLVSGKNVLVVEDLTSTGGSLTQVIKAVKSCGGNVIAASVMVNKNPNVTSETFGGVPFTPLAQIDITLYDADTCELCEQGIPINTTIGHGKEFLDSKK</sequence>
<evidence type="ECO:0000256" key="5">
    <source>
        <dbReference type="ARBA" id="ARBA00022975"/>
    </source>
</evidence>
<evidence type="ECO:0000313" key="9">
    <source>
        <dbReference type="Proteomes" id="UP000231456"/>
    </source>
</evidence>
<evidence type="ECO:0000256" key="1">
    <source>
        <dbReference type="ARBA" id="ARBA00004889"/>
    </source>
</evidence>